<sequence length="124" mass="12974">MTHGSEPREDPPITSPRWRAWAGLFGGAAGWALHHQVGSTSNFARCTVADGGLVIATGLLAAAIVLVGGWLSWTAWRRGGGRSSTSHEAAGRFLPAVSLMAAALFLLTILTQVVAGLIVPACWR</sequence>
<dbReference type="RefSeq" id="WP_310028544.1">
    <property type="nucleotide sequence ID" value="NZ_JAVDRL010000001.1"/>
</dbReference>
<dbReference type="EMBL" id="JAVDRL010000001">
    <property type="protein sequence ID" value="MDR6529572.1"/>
    <property type="molecule type" value="Genomic_DNA"/>
</dbReference>
<evidence type="ECO:0000313" key="3">
    <source>
        <dbReference type="Proteomes" id="UP001262754"/>
    </source>
</evidence>
<dbReference type="Proteomes" id="UP001262754">
    <property type="component" value="Unassembled WGS sequence"/>
</dbReference>
<feature type="transmembrane region" description="Helical" evidence="1">
    <location>
        <begin position="53"/>
        <end position="73"/>
    </location>
</feature>
<keyword evidence="3" id="KW-1185">Reference proteome</keyword>
<keyword evidence="1" id="KW-0812">Transmembrane</keyword>
<gene>
    <name evidence="2" type="ORF">J2800_000287</name>
</gene>
<feature type="transmembrane region" description="Helical" evidence="1">
    <location>
        <begin position="93"/>
        <end position="119"/>
    </location>
</feature>
<reference evidence="2 3" key="1">
    <citation type="submission" date="2023-07" db="EMBL/GenBank/DDBJ databases">
        <title>Sorghum-associated microbial communities from plants grown in Nebraska, USA.</title>
        <authorList>
            <person name="Schachtman D."/>
        </authorList>
    </citation>
    <scope>NUCLEOTIDE SEQUENCE [LARGE SCALE GENOMIC DNA]</scope>
    <source>
        <strain evidence="2 3">DS2154</strain>
    </source>
</reference>
<name>A0ABU1MTR4_9CAUL</name>
<keyword evidence="1" id="KW-0472">Membrane</keyword>
<organism evidence="2 3">
    <name type="scientific">Caulobacter rhizosphaerae</name>
    <dbReference type="NCBI Taxonomy" id="2010972"/>
    <lineage>
        <taxon>Bacteria</taxon>
        <taxon>Pseudomonadati</taxon>
        <taxon>Pseudomonadota</taxon>
        <taxon>Alphaproteobacteria</taxon>
        <taxon>Caulobacterales</taxon>
        <taxon>Caulobacteraceae</taxon>
        <taxon>Caulobacter</taxon>
    </lineage>
</organism>
<accession>A0ABU1MTR4</accession>
<keyword evidence="1" id="KW-1133">Transmembrane helix</keyword>
<evidence type="ECO:0000313" key="2">
    <source>
        <dbReference type="EMBL" id="MDR6529572.1"/>
    </source>
</evidence>
<comment type="caution">
    <text evidence="2">The sequence shown here is derived from an EMBL/GenBank/DDBJ whole genome shotgun (WGS) entry which is preliminary data.</text>
</comment>
<evidence type="ECO:0000256" key="1">
    <source>
        <dbReference type="SAM" id="Phobius"/>
    </source>
</evidence>
<protein>
    <submittedName>
        <fullName evidence="2">Uncharacterized protein</fullName>
    </submittedName>
</protein>
<proteinExistence type="predicted"/>